<evidence type="ECO:0000313" key="21">
    <source>
        <dbReference type="WormBase" id="H20J04.2"/>
    </source>
</evidence>
<dbReference type="GO" id="GO:0008270">
    <property type="term" value="F:zinc ion binding"/>
    <property type="evidence" value="ECO:0007669"/>
    <property type="project" value="UniProtKB-KW"/>
</dbReference>
<dbReference type="GO" id="GO:0000228">
    <property type="term" value="C:nuclear chromosome"/>
    <property type="evidence" value="ECO:0000318"/>
    <property type="project" value="GO_Central"/>
</dbReference>
<dbReference type="KEGG" id="cel:CELE_H20J04.2"/>
<dbReference type="Pfam" id="PF00628">
    <property type="entry name" value="PHD"/>
    <property type="match status" value="1"/>
</dbReference>
<dbReference type="InterPro" id="IPR018501">
    <property type="entry name" value="DDT_dom"/>
</dbReference>
<dbReference type="PANTHER" id="PTHR46510:SF1">
    <property type="entry name" value="BROMODOMAIN ADJACENT TO ZINC FINGER DOMAIN PROTEIN 1A"/>
    <property type="match status" value="1"/>
</dbReference>
<feature type="region of interest" description="Disordered" evidence="14">
    <location>
        <begin position="1265"/>
        <end position="1295"/>
    </location>
</feature>
<dbReference type="PROSITE" id="PS00633">
    <property type="entry name" value="BROMODOMAIN_1"/>
    <property type="match status" value="1"/>
</dbReference>
<dbReference type="InterPro" id="IPR028941">
    <property type="entry name" value="WHIM2_dom"/>
</dbReference>
<dbReference type="eggNOG" id="KOG1245">
    <property type="taxonomic scope" value="Eukaryota"/>
</dbReference>
<evidence type="ECO:0000256" key="14">
    <source>
        <dbReference type="SAM" id="MobiDB-lite"/>
    </source>
</evidence>
<dbReference type="InterPro" id="IPR001487">
    <property type="entry name" value="Bromodomain"/>
</dbReference>
<keyword evidence="9 12" id="KW-0539">Nucleus</keyword>
<evidence type="ECO:0000256" key="6">
    <source>
        <dbReference type="ARBA" id="ARBA00023054"/>
    </source>
</evidence>
<evidence type="ECO:0007829" key="22">
    <source>
        <dbReference type="PeptideAtlas" id="Q9N5L9"/>
    </source>
</evidence>
<dbReference type="SMART" id="SM00571">
    <property type="entry name" value="DDT"/>
    <property type="match status" value="1"/>
</dbReference>
<dbReference type="PhylomeDB" id="Q9N5L9"/>
<dbReference type="Pfam" id="PF10537">
    <property type="entry name" value="WAC_Acf1_DNA_bd"/>
    <property type="match status" value="1"/>
</dbReference>
<organism evidence="19 20">
    <name type="scientific">Caenorhabditis elegans</name>
    <dbReference type="NCBI Taxonomy" id="6239"/>
    <lineage>
        <taxon>Eukaryota</taxon>
        <taxon>Metazoa</taxon>
        <taxon>Ecdysozoa</taxon>
        <taxon>Nematoda</taxon>
        <taxon>Chromadorea</taxon>
        <taxon>Rhabditida</taxon>
        <taxon>Rhabditina</taxon>
        <taxon>Rhabditomorpha</taxon>
        <taxon>Rhabditoidea</taxon>
        <taxon>Rhabditidae</taxon>
        <taxon>Peloderinae</taxon>
        <taxon>Caenorhabditis</taxon>
    </lineage>
</organism>
<evidence type="ECO:0000256" key="11">
    <source>
        <dbReference type="PROSITE-ProRule" id="PRU00146"/>
    </source>
</evidence>
<dbReference type="GO" id="GO:0045740">
    <property type="term" value="P:positive regulation of DNA replication"/>
    <property type="evidence" value="ECO:0000318"/>
    <property type="project" value="GO_Central"/>
</dbReference>
<dbReference type="OrthoDB" id="332390at2759"/>
<dbReference type="InterPro" id="IPR019786">
    <property type="entry name" value="Zinc_finger_PHD-type_CS"/>
</dbReference>
<evidence type="ECO:0000259" key="17">
    <source>
        <dbReference type="PROSITE" id="PS50827"/>
    </source>
</evidence>
<dbReference type="CTD" id="173769"/>
<evidence type="ECO:0000313" key="19">
    <source>
        <dbReference type="EMBL" id="CCD61677.2"/>
    </source>
</evidence>
<dbReference type="Gene3D" id="1.20.920.10">
    <property type="entry name" value="Bromodomain-like"/>
    <property type="match status" value="1"/>
</dbReference>
<dbReference type="Pfam" id="PF15612">
    <property type="entry name" value="WHIM1"/>
    <property type="match status" value="1"/>
</dbReference>
<proteinExistence type="evidence at protein level"/>
<keyword evidence="4" id="KW-0862">Zinc</keyword>
<dbReference type="UCSC" id="H20J04.2">
    <property type="organism name" value="c. elegans"/>
</dbReference>
<dbReference type="Pfam" id="PF02791">
    <property type="entry name" value="DDT"/>
    <property type="match status" value="1"/>
</dbReference>
<keyword evidence="5" id="KW-0805">Transcription regulation</keyword>
<dbReference type="InterPro" id="IPR036427">
    <property type="entry name" value="Bromodomain-like_sf"/>
</dbReference>
<dbReference type="InterPro" id="IPR013083">
    <property type="entry name" value="Znf_RING/FYVE/PHD"/>
</dbReference>
<evidence type="ECO:0000259" key="18">
    <source>
        <dbReference type="PROSITE" id="PS51136"/>
    </source>
</evidence>
<evidence type="ECO:0000256" key="2">
    <source>
        <dbReference type="ARBA" id="ARBA00022723"/>
    </source>
</evidence>
<dbReference type="InterPro" id="IPR001965">
    <property type="entry name" value="Znf_PHD"/>
</dbReference>
<accession>Q9N5L9</accession>
<evidence type="ECO:0000256" key="3">
    <source>
        <dbReference type="ARBA" id="ARBA00022771"/>
    </source>
</evidence>
<dbReference type="GO" id="GO:0006355">
    <property type="term" value="P:regulation of DNA-templated transcription"/>
    <property type="evidence" value="ECO:0000250"/>
    <property type="project" value="WormBase"/>
</dbReference>
<feature type="compositionally biased region" description="Low complexity" evidence="14">
    <location>
        <begin position="1286"/>
        <end position="1295"/>
    </location>
</feature>
<dbReference type="InterPro" id="IPR047171">
    <property type="entry name" value="BAZ1A"/>
</dbReference>
<keyword evidence="22" id="KW-1267">Proteomics identification</keyword>
<dbReference type="AlphaFoldDB" id="Q9N5L9"/>
<dbReference type="FunCoup" id="Q9N5L9">
    <property type="interactions" value="2010"/>
</dbReference>
<feature type="region of interest" description="Disordered" evidence="14">
    <location>
        <begin position="403"/>
        <end position="424"/>
    </location>
</feature>
<dbReference type="SUPFAM" id="SSF57903">
    <property type="entry name" value="FYVE/PHD zinc finger"/>
    <property type="match status" value="1"/>
</dbReference>
<dbReference type="Bgee" id="WBGene00019217">
    <property type="expression patterns" value="Expressed in germ line (C elegans) and 4 other cell types or tissues"/>
</dbReference>
<keyword evidence="2" id="KW-0479">Metal-binding</keyword>
<evidence type="ECO:0000256" key="13">
    <source>
        <dbReference type="SAM" id="Coils"/>
    </source>
</evidence>
<evidence type="ECO:0000256" key="12">
    <source>
        <dbReference type="PROSITE-ProRule" id="PRU00475"/>
    </source>
</evidence>
<keyword evidence="3 11" id="KW-0863">Zinc-finger</keyword>
<feature type="domain" description="WAC" evidence="18">
    <location>
        <begin position="22"/>
        <end position="131"/>
    </location>
</feature>
<dbReference type="PROSITE" id="PS50016">
    <property type="entry name" value="ZF_PHD_2"/>
    <property type="match status" value="1"/>
</dbReference>
<feature type="region of interest" description="Disordered" evidence="14">
    <location>
        <begin position="339"/>
        <end position="358"/>
    </location>
</feature>
<feature type="domain" description="DDT" evidence="17">
    <location>
        <begin position="457"/>
        <end position="524"/>
    </location>
</feature>
<feature type="domain" description="PHD-type" evidence="16">
    <location>
        <begin position="1097"/>
        <end position="1147"/>
    </location>
</feature>
<dbReference type="InterPro" id="IPR013136">
    <property type="entry name" value="WSTF_Acf1_Cbp146"/>
</dbReference>
<dbReference type="Gene3D" id="3.30.40.10">
    <property type="entry name" value="Zinc/RING finger domain, C3HC4 (zinc finger)"/>
    <property type="match status" value="1"/>
</dbReference>
<dbReference type="Pfam" id="PF15613">
    <property type="entry name" value="WSD"/>
    <property type="match status" value="1"/>
</dbReference>
<dbReference type="InParanoid" id="Q9N5L9"/>
<evidence type="ECO:0000256" key="5">
    <source>
        <dbReference type="ARBA" id="ARBA00023015"/>
    </source>
</evidence>
<feature type="domain" description="Bromo" evidence="15">
    <location>
        <begin position="1322"/>
        <end position="1392"/>
    </location>
</feature>
<dbReference type="PRINTS" id="PR00503">
    <property type="entry name" value="BROMODOMAIN"/>
</dbReference>
<protein>
    <submittedName>
        <fullName evidence="19">Bromodomain adjacent to zinc finger domain protein 1A</fullName>
    </submittedName>
</protein>
<dbReference type="GO" id="GO:0008623">
    <property type="term" value="C:CHRAC"/>
    <property type="evidence" value="ECO:0000250"/>
    <property type="project" value="WormBase"/>
</dbReference>
<dbReference type="GO" id="GO:0006338">
    <property type="term" value="P:chromatin remodeling"/>
    <property type="evidence" value="ECO:0007669"/>
    <property type="project" value="InterPro"/>
</dbReference>
<dbReference type="GO" id="GO:0003677">
    <property type="term" value="F:DNA binding"/>
    <property type="evidence" value="ECO:0000250"/>
    <property type="project" value="WormBase"/>
</dbReference>
<keyword evidence="6 13" id="KW-0175">Coiled coil</keyword>
<dbReference type="SUPFAM" id="SSF47370">
    <property type="entry name" value="Bromodomain"/>
    <property type="match status" value="1"/>
</dbReference>
<dbReference type="GeneID" id="173769"/>
<evidence type="ECO:0000313" key="20">
    <source>
        <dbReference type="Proteomes" id="UP000001940"/>
    </source>
</evidence>
<feature type="coiled-coil region" evidence="13">
    <location>
        <begin position="663"/>
        <end position="690"/>
    </location>
</feature>
<name>Q9N5L9_CAEEL</name>
<dbReference type="AGR" id="WB:WBGene00019217"/>
<feature type="region of interest" description="Disordered" evidence="14">
    <location>
        <begin position="247"/>
        <end position="333"/>
    </location>
</feature>
<dbReference type="SMART" id="SM00297">
    <property type="entry name" value="BROMO"/>
    <property type="match status" value="1"/>
</dbReference>
<evidence type="ECO:0000259" key="16">
    <source>
        <dbReference type="PROSITE" id="PS50016"/>
    </source>
</evidence>
<dbReference type="PeptideAtlas" id="Q9N5L9"/>
<dbReference type="HOGENOM" id="CLU_002479_0_0_1"/>
<feature type="compositionally biased region" description="Polar residues" evidence="14">
    <location>
        <begin position="1198"/>
        <end position="1207"/>
    </location>
</feature>
<dbReference type="Proteomes" id="UP000001940">
    <property type="component" value="Chromosome II"/>
</dbReference>
<evidence type="ECO:0000256" key="10">
    <source>
        <dbReference type="PROSITE-ProRule" id="PRU00035"/>
    </source>
</evidence>
<dbReference type="InterPro" id="IPR028942">
    <property type="entry name" value="WHIM1_dom"/>
</dbReference>
<feature type="region of interest" description="Disordered" evidence="14">
    <location>
        <begin position="1192"/>
        <end position="1250"/>
    </location>
</feature>
<feature type="compositionally biased region" description="Basic and acidic residues" evidence="14">
    <location>
        <begin position="293"/>
        <end position="322"/>
    </location>
</feature>
<dbReference type="PROSITE" id="PS01359">
    <property type="entry name" value="ZF_PHD_1"/>
    <property type="match status" value="1"/>
</dbReference>
<dbReference type="PaxDb" id="6239-H20J04.2"/>
<dbReference type="EMBL" id="BX284602">
    <property type="protein sequence ID" value="CCD61677.2"/>
    <property type="molecule type" value="Genomic_DNA"/>
</dbReference>
<gene>
    <name evidence="19 21" type="primary">athp-2</name>
    <name evidence="19" type="ORF">CELE_H20J04.2</name>
    <name evidence="21" type="ORF">H20J04.2</name>
</gene>
<dbReference type="RefSeq" id="NP_494767.2">
    <property type="nucleotide sequence ID" value="NM_062366.6"/>
</dbReference>
<evidence type="ECO:0000256" key="9">
    <source>
        <dbReference type="ARBA" id="ARBA00023242"/>
    </source>
</evidence>
<dbReference type="WormBase" id="H20J04.2">
    <property type="protein sequence ID" value="CE54273"/>
    <property type="gene ID" value="WBGene00019217"/>
    <property type="gene designation" value="athp-2"/>
</dbReference>
<evidence type="ECO:0000256" key="8">
    <source>
        <dbReference type="ARBA" id="ARBA00023163"/>
    </source>
</evidence>
<dbReference type="GO" id="GO:0031445">
    <property type="term" value="P:regulation of heterochromatin formation"/>
    <property type="evidence" value="ECO:0000318"/>
    <property type="project" value="GO_Central"/>
</dbReference>
<comment type="subcellular location">
    <subcellularLocation>
        <location evidence="1 12">Nucleus</location>
    </subcellularLocation>
</comment>
<dbReference type="PROSITE" id="PS50827">
    <property type="entry name" value="DDT"/>
    <property type="match status" value="1"/>
</dbReference>
<feature type="compositionally biased region" description="Basic and acidic residues" evidence="14">
    <location>
        <begin position="264"/>
        <end position="281"/>
    </location>
</feature>
<dbReference type="GO" id="GO:0016590">
    <property type="term" value="C:ACF complex"/>
    <property type="evidence" value="ECO:0000250"/>
    <property type="project" value="WormBase"/>
</dbReference>
<dbReference type="InterPro" id="IPR011011">
    <property type="entry name" value="Znf_FYVE_PHD"/>
</dbReference>
<dbReference type="InterPro" id="IPR018359">
    <property type="entry name" value="Bromodomain_CS"/>
</dbReference>
<dbReference type="InterPro" id="IPR019787">
    <property type="entry name" value="Znf_PHD-finger"/>
</dbReference>
<feature type="compositionally biased region" description="Acidic residues" evidence="14">
    <location>
        <begin position="1265"/>
        <end position="1275"/>
    </location>
</feature>
<dbReference type="PANTHER" id="PTHR46510">
    <property type="entry name" value="BROMODOMAIN ADJACENT TO ZINC FINGER DOMAIN PROTEIN 1A"/>
    <property type="match status" value="1"/>
</dbReference>
<keyword evidence="20" id="KW-1185">Reference proteome</keyword>
<evidence type="ECO:0000256" key="1">
    <source>
        <dbReference type="ARBA" id="ARBA00004123"/>
    </source>
</evidence>
<reference evidence="19 20" key="1">
    <citation type="journal article" date="1998" name="Science">
        <title>Genome sequence of the nematode C. elegans: a platform for investigating biology.</title>
        <authorList>
            <consortium name="The C. elegans sequencing consortium"/>
            <person name="Sulson J.E."/>
            <person name="Waterston R."/>
        </authorList>
    </citation>
    <scope>NUCLEOTIDE SEQUENCE [LARGE SCALE GENOMIC DNA]</scope>
    <source>
        <strain evidence="19 20">Bristol N2</strain>
    </source>
</reference>
<evidence type="ECO:0000259" key="15">
    <source>
        <dbReference type="PROSITE" id="PS50014"/>
    </source>
</evidence>
<sequence length="1412" mass="163448">MPLLHKQQFEPQSVPDGVTRDTPVFYCKATKEVFLTHEEYFNRMILLNSTAWSCSLTRKSNLTYFEAIASEREAEQELCNFPTALEIPITLIVHKYTNRGRFEDLVNDIYHILKDRFFNNEEVAYAEKSRKFLAKIVESNQIEEQNPSFEGGSELKEPILPPPDTFRYTLQILDPAVSEEEMYREGIAFDRLFRSKNIGSRQKIRLFLKNCCQMSPDSERYTLKFQFLEKIDNLYWTDVMSGAEPICPQTPALQRGRAPNTLKAGDHERKEKKPKKEERDPAAPPRPRGRPPKTPEQKALDKKEKQMRKRAEAGREAPKPDDFDLTSSGAMTLSIPVSPAKKKIRRESGSSMSGKKKTKILEQQGELCFFFSEARRLGIDVGGLEQEEKLLSGKAVADFKQRVKEEKDAEKERAKEEKKRKMREKTAYNKKREDLICNDLKPLPRFPKLEIPEWISNAEFEDYLFIFQFFNSFKQLLPLKEIRGSDEVQFSDIIIAIKCNDPQNSSFADLLRVLLSIRTDIADEEDGDEADINNREEVYLINAQNCDPAHVTHGDSIRDLSDLHFKIRKIHGKSVRHLPVDWMTLTEVLRLIFETSGYYTGMATHRHRLYARGNFRGYEDPAYEFRTRHPGIMEKLRTLTVFDLEAPERLEIVKTLIYQLLTYSKFRGHLEQRQNELVELKREQKKLKAWDVGQEGEANAARLLLELAPAGASGAPDVKEQKEPPVVRRLKAHIKAINEGRRYDKEDLDAIVLESVPYASLSLDEIVTARELQKSEFKILMDSLISKMFQIYSKISDIRLGSDRAYRRYIVMENLSAILVETATFQELGIYCDEPSIIDDPLNLLENEHQEVFICTGNMDTCRVHGDESNNWTRWSYIRDREQFEQLLKSLNPRGNREVELLEELNEYRPSLLEILEETERLHEEEEDEDEWKSQFMTNDPNPGDTYNIDWDAEMRDLLLDFEEKIDQGQMGSIEKIFECNRIEWRDNLKESGNVCMLLNEDISIFGEISVNLEESEHFSDSMKLAIAFYMIIKSIHLKFIKAPYISPNKDEHGNLKPSELFIRWQRALLECESHSALSLFISTFEGSIKWDKSRLQGKCRSCRRKAAAHDLVLCSECDNCYHLKCAKLDVNSDAPADWMCTSCRAQQRKVENEAKRMARDDDQLAESSSQEDVAIGNISISDNFSEIAPKTAEPAESCSTPTTSKEPPTIRTASGRAVKRVHYSDIHEGLSLKNRKSNGSMPVTPSERPVRNVSVRIFDVENENVLTDEDDSDGENTRKRKTPTSKKSVTSTPTTNDISRVIIPNIKEKMTLIETLLKEAMRQECSWPFLQPVDSKEVPDYYDVIKRPMNLRTMMNKIKQRIYNKPIEVRNDFQLILSNCETYNEPENEIYKLSRELHDFMADRLDEIIDQ</sequence>
<dbReference type="PROSITE" id="PS51136">
    <property type="entry name" value="WAC"/>
    <property type="match status" value="1"/>
</dbReference>
<dbReference type="STRING" id="6239.H20J04.2.1"/>
<evidence type="ECO:0000256" key="7">
    <source>
        <dbReference type="ARBA" id="ARBA00023117"/>
    </source>
</evidence>
<evidence type="ECO:0000256" key="4">
    <source>
        <dbReference type="ARBA" id="ARBA00022833"/>
    </source>
</evidence>
<dbReference type="SMART" id="SM00249">
    <property type="entry name" value="PHD"/>
    <property type="match status" value="1"/>
</dbReference>
<keyword evidence="7 10" id="KW-0103">Bromodomain</keyword>
<dbReference type="Pfam" id="PF00439">
    <property type="entry name" value="Bromodomain"/>
    <property type="match status" value="1"/>
</dbReference>
<dbReference type="PROSITE" id="PS50014">
    <property type="entry name" value="BROMODOMAIN_2"/>
    <property type="match status" value="1"/>
</dbReference>
<keyword evidence="8" id="KW-0804">Transcription</keyword>
<dbReference type="SMR" id="Q9N5L9"/>